<dbReference type="EMBL" id="CP028339">
    <property type="protein sequence ID" value="AVR87713.1"/>
    <property type="molecule type" value="Genomic_DNA"/>
</dbReference>
<dbReference type="RefSeq" id="WP_107220050.1">
    <property type="nucleotide sequence ID" value="NZ_CP028339.1"/>
</dbReference>
<keyword evidence="2" id="KW-1185">Reference proteome</keyword>
<dbReference type="KEGG" id="tak:Tharo_0771"/>
<dbReference type="Proteomes" id="UP000241885">
    <property type="component" value="Chromosome"/>
</dbReference>
<dbReference type="InterPro" id="IPR038607">
    <property type="entry name" value="PhoD-like_sf"/>
</dbReference>
<reference evidence="1 2" key="1">
    <citation type="submission" date="2018-03" db="EMBL/GenBank/DDBJ databases">
        <title>Complete genome sequence of Thauera aromatica, a model organism for studying aromatic compound degradation under denitrifying conditions.</title>
        <authorList>
            <person name="Lo H.-Y."/>
            <person name="Goris T."/>
            <person name="Boll M."/>
            <person name="Mueller J.A."/>
        </authorList>
    </citation>
    <scope>NUCLEOTIDE SEQUENCE [LARGE SCALE GENOMIC DNA]</scope>
    <source>
        <strain evidence="1 2">K172</strain>
    </source>
</reference>
<name>A0A2R4BKG4_THAAR</name>
<dbReference type="PANTHER" id="PTHR37031">
    <property type="entry name" value="METALLOPHOSPHATASE BINDING DOMAIN PROTEIN"/>
    <property type="match status" value="1"/>
</dbReference>
<protein>
    <submittedName>
        <fullName evidence="1">Uncharacterized protein</fullName>
    </submittedName>
</protein>
<dbReference type="InterPro" id="IPR029052">
    <property type="entry name" value="Metallo-depent_PP-like"/>
</dbReference>
<organism evidence="1 2">
    <name type="scientific">Thauera aromatica K172</name>
    <dbReference type="NCBI Taxonomy" id="44139"/>
    <lineage>
        <taxon>Bacteria</taxon>
        <taxon>Pseudomonadati</taxon>
        <taxon>Pseudomonadota</taxon>
        <taxon>Betaproteobacteria</taxon>
        <taxon>Rhodocyclales</taxon>
        <taxon>Zoogloeaceae</taxon>
        <taxon>Thauera</taxon>
    </lineage>
</organism>
<evidence type="ECO:0000313" key="2">
    <source>
        <dbReference type="Proteomes" id="UP000241885"/>
    </source>
</evidence>
<accession>A0A2R4BKG4</accession>
<dbReference type="SUPFAM" id="SSF56300">
    <property type="entry name" value="Metallo-dependent phosphatases"/>
    <property type="match status" value="1"/>
</dbReference>
<gene>
    <name evidence="1" type="ORF">Tharo_0771</name>
</gene>
<dbReference type="Gene3D" id="3.60.21.70">
    <property type="entry name" value="PhoD-like phosphatase"/>
    <property type="match status" value="1"/>
</dbReference>
<sequence length="680" mass="74486">MPPAPSAPSSAPAPAEPLVLAGPILRRLTPARLTIWLALRTPARIRLSLDAGDGTPRRHALEPGEAGCRHLAAGARLDYLLLELALEPALPIGGWIGYDLALQPLDGDGRAWQGWQEWAPDLCYPGKSSPGFVLMPTVHALLHGSCRRPHHLGGDGLAAADRLLARCIAAGSGHTASAAHPGHGAGADADGDALPAWPSALVLSGDQIYADDVAGPMLRAIHRLIAALGLPAEALPGTDDPALAEPGTLYAHPAGYYRREALLPRLPHHRALVDILFGGAEKPVFTTANAHNHLITLAEVLAMYLLVWSPVPWQGLEIDPPPALDARERALFAQEQHALEAFVAELPAVRRVFAHLPVAMIFDDHDITDDWNLSREWEETAYGHAFSRRVLGNALAAYLINQGWGNCPEAFPPALLDALAGALAAPGSAAHDACIEQLQAFDAWHYEWPTTPPLVVIDTRTHRWRSELAARRPSGLMDWEALTDLQHTLRGHPAVLLVSPAPIFGVKLIEVIQRLFTWLGHPLLVDAENWMAHRGAAQAILNIFRHRKTPRHFVVLSGDVHYSFVYDVELRGRVRGPDIWQICSSGVRNEFPPRLLAVLDRANRWLYSPRSPLNWLTRRRRMRVIPRTPEGAAPGRRLLNGSGIGLVELDAEGAPWRIRELLGDGRSVRFLREEAESRWE</sequence>
<dbReference type="InterPro" id="IPR018946">
    <property type="entry name" value="PhoD-like_MPP"/>
</dbReference>
<dbReference type="AlphaFoldDB" id="A0A2R4BKG4"/>
<dbReference type="PANTHER" id="PTHR37031:SF2">
    <property type="entry name" value="PHOD-LIKE PHOSPHATASE METALLOPHOSPHATASE DOMAIN-CONTAINING PROTEIN"/>
    <property type="match status" value="1"/>
</dbReference>
<proteinExistence type="predicted"/>
<evidence type="ECO:0000313" key="1">
    <source>
        <dbReference type="EMBL" id="AVR87713.1"/>
    </source>
</evidence>
<dbReference type="OrthoDB" id="9795624at2"/>
<dbReference type="CDD" id="cd07389">
    <property type="entry name" value="MPP_PhoD"/>
    <property type="match status" value="1"/>
</dbReference>